<comment type="caution">
    <text evidence="1">The sequence shown here is derived from an EMBL/GenBank/DDBJ whole genome shotgun (WGS) entry which is preliminary data.</text>
</comment>
<accession>X0VRX9</accession>
<sequence>MTRLLGIGLVAAAWLASLSIVACGGGAEAENIGAAVAGAIEMGIDPETTGNAAGTLGTLEPCVRVDVPSPSFDDVSDYNVDVYVRGDSQAPTGYDVSLNYDEDIVHVAAPGTNDLIKLPGAISFSDARPDSDGRFIAGAGYVTGGPGEAGDGVLVRLGLDIGGSGMVTFTLNPLPASAYASAVGDHPLTVVPAQLAINQDCLAPPPTPSPT</sequence>
<dbReference type="PROSITE" id="PS51257">
    <property type="entry name" value="PROKAR_LIPOPROTEIN"/>
    <property type="match status" value="1"/>
</dbReference>
<gene>
    <name evidence="1" type="ORF">S01H1_55983</name>
</gene>
<feature type="non-terminal residue" evidence="1">
    <location>
        <position position="211"/>
    </location>
</feature>
<evidence type="ECO:0008006" key="2">
    <source>
        <dbReference type="Google" id="ProtNLM"/>
    </source>
</evidence>
<reference evidence="1" key="1">
    <citation type="journal article" date="2014" name="Front. Microbiol.">
        <title>High frequency of phylogenetically diverse reductive dehalogenase-homologous genes in deep subseafloor sedimentary metagenomes.</title>
        <authorList>
            <person name="Kawai M."/>
            <person name="Futagami T."/>
            <person name="Toyoda A."/>
            <person name="Takaki Y."/>
            <person name="Nishi S."/>
            <person name="Hori S."/>
            <person name="Arai W."/>
            <person name="Tsubouchi T."/>
            <person name="Morono Y."/>
            <person name="Uchiyama I."/>
            <person name="Ito T."/>
            <person name="Fujiyama A."/>
            <person name="Inagaki F."/>
            <person name="Takami H."/>
        </authorList>
    </citation>
    <scope>NUCLEOTIDE SEQUENCE</scope>
    <source>
        <strain evidence="1">Expedition CK06-06</strain>
    </source>
</reference>
<proteinExistence type="predicted"/>
<evidence type="ECO:0000313" key="1">
    <source>
        <dbReference type="EMBL" id="GAG15223.1"/>
    </source>
</evidence>
<dbReference type="AlphaFoldDB" id="X0VRX9"/>
<dbReference type="EMBL" id="BARS01036418">
    <property type="protein sequence ID" value="GAG15223.1"/>
    <property type="molecule type" value="Genomic_DNA"/>
</dbReference>
<name>X0VRX9_9ZZZZ</name>
<organism evidence="1">
    <name type="scientific">marine sediment metagenome</name>
    <dbReference type="NCBI Taxonomy" id="412755"/>
    <lineage>
        <taxon>unclassified sequences</taxon>
        <taxon>metagenomes</taxon>
        <taxon>ecological metagenomes</taxon>
    </lineage>
</organism>
<protein>
    <recommendedName>
        <fullName evidence="2">Cohesin domain-containing protein</fullName>
    </recommendedName>
</protein>